<proteinExistence type="predicted"/>
<feature type="repeat" description="ANK" evidence="3">
    <location>
        <begin position="135"/>
        <end position="167"/>
    </location>
</feature>
<gene>
    <name evidence="5" type="ORF">PCAMFM013_S001g000655</name>
</gene>
<dbReference type="SUPFAM" id="SSF48403">
    <property type="entry name" value="Ankyrin repeat"/>
    <property type="match status" value="3"/>
</dbReference>
<dbReference type="STRING" id="1429867.A0A0G4NUF8"/>
<keyword evidence="6" id="KW-1185">Reference proteome</keyword>
<evidence type="ECO:0000313" key="5">
    <source>
        <dbReference type="EMBL" id="CRL17695.1"/>
    </source>
</evidence>
<accession>A0A0G4NUF8</accession>
<dbReference type="SMART" id="SM00248">
    <property type="entry name" value="ANK"/>
    <property type="match status" value="14"/>
</dbReference>
<evidence type="ECO:0000259" key="4">
    <source>
        <dbReference type="PROSITE" id="PS50181"/>
    </source>
</evidence>
<keyword evidence="1" id="KW-0677">Repeat</keyword>
<dbReference type="Pfam" id="PF00023">
    <property type="entry name" value="Ank"/>
    <property type="match status" value="1"/>
</dbReference>
<dbReference type="PANTHER" id="PTHR24198">
    <property type="entry name" value="ANKYRIN REPEAT AND PROTEIN KINASE DOMAIN-CONTAINING PROTEIN"/>
    <property type="match status" value="1"/>
</dbReference>
<dbReference type="PROSITE" id="PS50181">
    <property type="entry name" value="FBOX"/>
    <property type="match status" value="1"/>
</dbReference>
<dbReference type="Pfam" id="PF12796">
    <property type="entry name" value="Ank_2"/>
    <property type="match status" value="2"/>
</dbReference>
<name>A0A0G4NUF8_PENC3</name>
<feature type="repeat" description="ANK" evidence="3">
    <location>
        <begin position="237"/>
        <end position="263"/>
    </location>
</feature>
<feature type="domain" description="F-box" evidence="4">
    <location>
        <begin position="1"/>
        <end position="46"/>
    </location>
</feature>
<reference evidence="5 6" key="1">
    <citation type="journal article" date="2014" name="Nat. Commun.">
        <title>Multiple recent horizontal transfers of a large genomic region in cheese making fungi.</title>
        <authorList>
            <person name="Cheeseman K."/>
            <person name="Ropars J."/>
            <person name="Renault P."/>
            <person name="Dupont J."/>
            <person name="Gouzy J."/>
            <person name="Branca A."/>
            <person name="Abraham A.L."/>
            <person name="Ceppi M."/>
            <person name="Conseiller E."/>
            <person name="Debuchy R."/>
            <person name="Malagnac F."/>
            <person name="Goarin A."/>
            <person name="Silar P."/>
            <person name="Lacoste S."/>
            <person name="Sallet E."/>
            <person name="Bensimon A."/>
            <person name="Giraud T."/>
            <person name="Brygoo Y."/>
        </authorList>
    </citation>
    <scope>NUCLEOTIDE SEQUENCE [LARGE SCALE GENOMIC DNA]</scope>
    <source>
        <strain evidence="6">FM 013</strain>
    </source>
</reference>
<keyword evidence="2 3" id="KW-0040">ANK repeat</keyword>
<dbReference type="EMBL" id="HG793134">
    <property type="protein sequence ID" value="CRL17695.1"/>
    <property type="molecule type" value="Genomic_DNA"/>
</dbReference>
<dbReference type="PANTHER" id="PTHR24198:SF165">
    <property type="entry name" value="ANKYRIN REPEAT-CONTAINING PROTEIN-RELATED"/>
    <property type="match status" value="1"/>
</dbReference>
<dbReference type="AlphaFoldDB" id="A0A0G4NUF8"/>
<dbReference type="InterPro" id="IPR036770">
    <property type="entry name" value="Ankyrin_rpt-contain_sf"/>
</dbReference>
<dbReference type="GO" id="GO:0005737">
    <property type="term" value="C:cytoplasm"/>
    <property type="evidence" value="ECO:0007669"/>
    <property type="project" value="TreeGrafter"/>
</dbReference>
<dbReference type="PRINTS" id="PR01415">
    <property type="entry name" value="ANKYRIN"/>
</dbReference>
<feature type="repeat" description="ANK" evidence="3">
    <location>
        <begin position="452"/>
        <end position="484"/>
    </location>
</feature>
<dbReference type="InterPro" id="IPR002110">
    <property type="entry name" value="Ankyrin_rpt"/>
</dbReference>
<organism evidence="5 6">
    <name type="scientific">Penicillium camemberti (strain FM 013)</name>
    <dbReference type="NCBI Taxonomy" id="1429867"/>
    <lineage>
        <taxon>Eukaryota</taxon>
        <taxon>Fungi</taxon>
        <taxon>Dikarya</taxon>
        <taxon>Ascomycota</taxon>
        <taxon>Pezizomycotina</taxon>
        <taxon>Eurotiomycetes</taxon>
        <taxon>Eurotiomycetidae</taxon>
        <taxon>Eurotiales</taxon>
        <taxon>Aspergillaceae</taxon>
        <taxon>Penicillium</taxon>
    </lineage>
</organism>
<dbReference type="PROSITE" id="PS50088">
    <property type="entry name" value="ANK_REPEAT"/>
    <property type="match status" value="5"/>
</dbReference>
<evidence type="ECO:0000313" key="6">
    <source>
        <dbReference type="Proteomes" id="UP000053732"/>
    </source>
</evidence>
<dbReference type="Gene3D" id="1.25.40.20">
    <property type="entry name" value="Ankyrin repeat-containing domain"/>
    <property type="match status" value="3"/>
</dbReference>
<sequence length="840" mass="93727">MSLSHLPTELIDIIVKFLPEGRYLNSLAQTCWRLHLLLNPILYQTSVRTSHGFPLVWAAEHSSEVTIRQAFDAGASTHSCHYNLHRSLVAAVTNSHETIVRLILEQNKDKDPSVFIKKENCKLCGDQGSYANPSENKPPLYFAAVRGNVTIVKLLLAYNITFELDHRHDGPIGFDFVLAALKNGHLAVLQVFLEAGYDLNDEEGGYWNKTPLYVAVHQGHAKLVEYLLDKGAKPSCEEEPSLTTAARKGHLETVKLLLKRGADPRAHPWALSCAASEGHVKVVEVLLEHGAGLDLDTDEGWKGTLYDIAVSGRLKILHLLLAHGVDIYPKEPKEKCDLLSSIIGNKHWRRVGRQKRAAFAKDFRTIVDFENMIAHGDDEAQAQVLYIAIGYGWDDIVQRVLQQGFSAEGVYLRNEAQYDRPILQAVDNGHIGITKLLVEHGANIQEYQGEDTEEGALPLAIQLGNVQIAELLIDHGADVNCLSSRGETALAEAAAGGAKASADMFRMLLDRGADPTKTPLHADENAITRALYFGAVDAVQTLVERGIALEMPPLPKRQKIRKHHRGLFYPKTPKKLIEEAFLGGEEMAELVLDRGLLIIDPESTEAQEGLEHAVQFRMAGVVKRLLGRGVDPKLSSSYLRPSLLVAAAYCPSTNDIVNATAILDMLLAHGADIEQRSFPGMAPLYRTIVQINAHAQWVFGQTEVRLLLERGADPFAEHDRWNLDVTETRDGHAYSDSLFMNRRSLHNANAWSDDSLPRKMVRFRRDSLSGQGDDPFLACMRRGNKAVLKLMIEAIDRKRIPLEELKERLDRARIEATENGNLHLLPILEDYYWTKRYPCK</sequence>
<feature type="repeat" description="ANK" evidence="3">
    <location>
        <begin position="270"/>
        <end position="298"/>
    </location>
</feature>
<evidence type="ECO:0000256" key="3">
    <source>
        <dbReference type="PROSITE-ProRule" id="PRU00023"/>
    </source>
</evidence>
<protein>
    <submittedName>
        <fullName evidence="5">Cyclin-like F-box</fullName>
    </submittedName>
</protein>
<dbReference type="InterPro" id="IPR001810">
    <property type="entry name" value="F-box_dom"/>
</dbReference>
<evidence type="ECO:0000256" key="1">
    <source>
        <dbReference type="ARBA" id="ARBA00022737"/>
    </source>
</evidence>
<feature type="repeat" description="ANK" evidence="3">
    <location>
        <begin position="207"/>
        <end position="239"/>
    </location>
</feature>
<dbReference type="Proteomes" id="UP000053732">
    <property type="component" value="Unassembled WGS sequence"/>
</dbReference>
<evidence type="ECO:0000256" key="2">
    <source>
        <dbReference type="ARBA" id="ARBA00023043"/>
    </source>
</evidence>
<dbReference type="PROSITE" id="PS50297">
    <property type="entry name" value="ANK_REP_REGION"/>
    <property type="match status" value="3"/>
</dbReference>
<dbReference type="CDD" id="cd09917">
    <property type="entry name" value="F-box_SF"/>
    <property type="match status" value="1"/>
</dbReference>